<evidence type="ECO:0000256" key="1">
    <source>
        <dbReference type="ARBA" id="ARBA00006315"/>
    </source>
</evidence>
<dbReference type="EMBL" id="UOFX01000011">
    <property type="protein sequence ID" value="VAX06194.1"/>
    <property type="molecule type" value="Genomic_DNA"/>
</dbReference>
<dbReference type="AlphaFoldDB" id="A0A3B1B2G2"/>
<evidence type="ECO:0000313" key="2">
    <source>
        <dbReference type="EMBL" id="VAX06194.1"/>
    </source>
</evidence>
<reference evidence="2" key="1">
    <citation type="submission" date="2018-06" db="EMBL/GenBank/DDBJ databases">
        <authorList>
            <person name="Zhirakovskaya E."/>
        </authorList>
    </citation>
    <scope>NUCLEOTIDE SEQUENCE</scope>
</reference>
<comment type="similarity">
    <text evidence="1">Belongs to the MEMO1 family.</text>
</comment>
<sequence length="262" mass="28046">MTNIQHPAVAGLFYPTDPTELRKQVLAFLGAGQANRGPAPKALIAPHAGYTYSGPAAGHAYAQLQTVADQIHHVVILAPAHRMAFNGLSYSSATLFRTPLGDLEVDLAALEKINSLPQVHLLDDAFKGEHSLEVHLPFLQIALAEIKITPLLVGNAQAEEVAEVLELLWGGEETLIIISSDLSHFLEYSKAQAIDAKTTQAIEELKPDAISHHQACGRIPICGLLLAAKKHHLTTTTLALCNSGDTAGSRDRVVGYGAYAFI</sequence>
<keyword evidence="2" id="KW-0223">Dioxygenase</keyword>
<dbReference type="GO" id="GO:0051213">
    <property type="term" value="F:dioxygenase activity"/>
    <property type="evidence" value="ECO:0007669"/>
    <property type="project" value="UniProtKB-KW"/>
</dbReference>
<dbReference type="CDD" id="cd07361">
    <property type="entry name" value="MEMO_like"/>
    <property type="match status" value="1"/>
</dbReference>
<keyword evidence="2" id="KW-0560">Oxidoreductase</keyword>
<dbReference type="Pfam" id="PF01875">
    <property type="entry name" value="Memo"/>
    <property type="match status" value="1"/>
</dbReference>
<dbReference type="Gene3D" id="3.40.830.10">
    <property type="entry name" value="LigB-like"/>
    <property type="match status" value="1"/>
</dbReference>
<accession>A0A3B1B2G2</accession>
<dbReference type="NCBIfam" id="TIGR04336">
    <property type="entry name" value="AmmeMemoSam_B"/>
    <property type="match status" value="1"/>
</dbReference>
<organism evidence="2">
    <name type="scientific">hydrothermal vent metagenome</name>
    <dbReference type="NCBI Taxonomy" id="652676"/>
    <lineage>
        <taxon>unclassified sequences</taxon>
        <taxon>metagenomes</taxon>
        <taxon>ecological metagenomes</taxon>
    </lineage>
</organism>
<protein>
    <submittedName>
        <fullName evidence="2">COG1355, Predicted dioxygenase</fullName>
    </submittedName>
</protein>
<name>A0A3B1B2G2_9ZZZZ</name>
<dbReference type="PANTHER" id="PTHR11060">
    <property type="entry name" value="PROTEIN MEMO1"/>
    <property type="match status" value="1"/>
</dbReference>
<proteinExistence type="inferred from homology"/>
<gene>
    <name evidence="2" type="ORF">MNBD_GAMMA26-960</name>
</gene>
<dbReference type="InterPro" id="IPR002737">
    <property type="entry name" value="MEMO1_fam"/>
</dbReference>
<dbReference type="PANTHER" id="PTHR11060:SF0">
    <property type="entry name" value="PROTEIN MEMO1"/>
    <property type="match status" value="1"/>
</dbReference>
<dbReference type="HAMAP" id="MF_00055">
    <property type="entry name" value="MEMO1"/>
    <property type="match status" value="1"/>
</dbReference>